<keyword evidence="3" id="KW-0862">Zinc</keyword>
<dbReference type="InterPro" id="IPR006913">
    <property type="entry name" value="CENP-V/GFA"/>
</dbReference>
<dbReference type="InterPro" id="IPR011057">
    <property type="entry name" value="Mss4-like_sf"/>
</dbReference>
<evidence type="ECO:0000256" key="3">
    <source>
        <dbReference type="ARBA" id="ARBA00022833"/>
    </source>
</evidence>
<dbReference type="OrthoDB" id="530006at2"/>
<evidence type="ECO:0000256" key="2">
    <source>
        <dbReference type="ARBA" id="ARBA00022723"/>
    </source>
</evidence>
<keyword evidence="2" id="KW-0479">Metal-binding</keyword>
<gene>
    <name evidence="6" type="ordered locus">Turpa_2425</name>
</gene>
<dbReference type="GO" id="GO:0016846">
    <property type="term" value="F:carbon-sulfur lyase activity"/>
    <property type="evidence" value="ECO:0007669"/>
    <property type="project" value="InterPro"/>
</dbReference>
<feature type="domain" description="CENP-V/GFA" evidence="5">
    <location>
        <begin position="5"/>
        <end position="116"/>
    </location>
</feature>
<dbReference type="HOGENOM" id="CLU_055491_4_2_12"/>
<dbReference type="KEGG" id="tpx:Turpa_2425"/>
<organism evidence="6 7">
    <name type="scientific">Turneriella parva (strain ATCC BAA-1111 / DSM 21527 / NCTC 11395 / H)</name>
    <name type="common">Leptospira parva</name>
    <dbReference type="NCBI Taxonomy" id="869212"/>
    <lineage>
        <taxon>Bacteria</taxon>
        <taxon>Pseudomonadati</taxon>
        <taxon>Spirochaetota</taxon>
        <taxon>Spirochaetia</taxon>
        <taxon>Leptospirales</taxon>
        <taxon>Leptospiraceae</taxon>
        <taxon>Turneriella</taxon>
    </lineage>
</organism>
<evidence type="ECO:0000256" key="4">
    <source>
        <dbReference type="ARBA" id="ARBA00023239"/>
    </source>
</evidence>
<reference evidence="6 7" key="1">
    <citation type="submission" date="2012-06" db="EMBL/GenBank/DDBJ databases">
        <title>The complete chromosome of genome of Turneriella parva DSM 21527.</title>
        <authorList>
            <consortium name="US DOE Joint Genome Institute (JGI-PGF)"/>
            <person name="Lucas S."/>
            <person name="Han J."/>
            <person name="Lapidus A."/>
            <person name="Bruce D."/>
            <person name="Goodwin L."/>
            <person name="Pitluck S."/>
            <person name="Peters L."/>
            <person name="Kyrpides N."/>
            <person name="Mavromatis K."/>
            <person name="Ivanova N."/>
            <person name="Mikhailova N."/>
            <person name="Chertkov O."/>
            <person name="Detter J.C."/>
            <person name="Tapia R."/>
            <person name="Han C."/>
            <person name="Land M."/>
            <person name="Hauser L."/>
            <person name="Markowitz V."/>
            <person name="Cheng J.-F."/>
            <person name="Hugenholtz P."/>
            <person name="Woyke T."/>
            <person name="Wu D."/>
            <person name="Gronow S."/>
            <person name="Wellnitz S."/>
            <person name="Brambilla E."/>
            <person name="Klenk H.-P."/>
            <person name="Eisen J.A."/>
        </authorList>
    </citation>
    <scope>NUCLEOTIDE SEQUENCE [LARGE SCALE GENOMIC DNA]</scope>
    <source>
        <strain evidence="7">ATCC BAA-1111 / DSM 21527 / NCTC 11395 / H</strain>
    </source>
</reference>
<dbReference type="AlphaFoldDB" id="I4B710"/>
<dbReference type="PANTHER" id="PTHR33337">
    <property type="entry name" value="GFA DOMAIN-CONTAINING PROTEIN"/>
    <property type="match status" value="1"/>
</dbReference>
<dbReference type="PANTHER" id="PTHR33337:SF40">
    <property type="entry name" value="CENP-V_GFA DOMAIN-CONTAINING PROTEIN-RELATED"/>
    <property type="match status" value="1"/>
</dbReference>
<dbReference type="PROSITE" id="PS51891">
    <property type="entry name" value="CENP_V_GFA"/>
    <property type="match status" value="1"/>
</dbReference>
<proteinExistence type="inferred from homology"/>
<accession>I4B710</accession>
<dbReference type="Gene3D" id="3.90.1590.10">
    <property type="entry name" value="glutathione-dependent formaldehyde- activating enzyme (gfa)"/>
    <property type="match status" value="1"/>
</dbReference>
<dbReference type="EMBL" id="CP002959">
    <property type="protein sequence ID" value="AFM13067.1"/>
    <property type="molecule type" value="Genomic_DNA"/>
</dbReference>
<dbReference type="GO" id="GO:0046872">
    <property type="term" value="F:metal ion binding"/>
    <property type="evidence" value="ECO:0007669"/>
    <property type="project" value="UniProtKB-KW"/>
</dbReference>
<dbReference type="SUPFAM" id="SSF51316">
    <property type="entry name" value="Mss4-like"/>
    <property type="match status" value="1"/>
</dbReference>
<evidence type="ECO:0000256" key="1">
    <source>
        <dbReference type="ARBA" id="ARBA00005495"/>
    </source>
</evidence>
<name>I4B710_TURPD</name>
<comment type="similarity">
    <text evidence="1">Belongs to the Gfa family.</text>
</comment>
<dbReference type="Pfam" id="PF04828">
    <property type="entry name" value="GFA"/>
    <property type="match status" value="1"/>
</dbReference>
<evidence type="ECO:0000313" key="7">
    <source>
        <dbReference type="Proteomes" id="UP000006048"/>
    </source>
</evidence>
<keyword evidence="7" id="KW-1185">Reference proteome</keyword>
<dbReference type="RefSeq" id="WP_014803573.1">
    <property type="nucleotide sequence ID" value="NC_018020.1"/>
</dbReference>
<dbReference type="Proteomes" id="UP000006048">
    <property type="component" value="Chromosome"/>
</dbReference>
<sequence>MSQEYEGTCLCGAVKYNVKGPFIRFFFCHCSRCRRASGTEHAANIFTRAANVVFTQGEEKIKRFDLPEAEQFSRAFCTICGSPVPYVSRDGKVSVVPAGSLTHFNERKVDANVHWDSRADWYEEALTAPRKTEEDLKRK</sequence>
<evidence type="ECO:0000259" key="5">
    <source>
        <dbReference type="PROSITE" id="PS51891"/>
    </source>
</evidence>
<evidence type="ECO:0000313" key="6">
    <source>
        <dbReference type="EMBL" id="AFM13067.1"/>
    </source>
</evidence>
<dbReference type="STRING" id="869212.Turpa_2425"/>
<protein>
    <submittedName>
        <fullName evidence="6">Glutathione-dependent formaldehyde-activating GFA</fullName>
    </submittedName>
</protein>
<keyword evidence="4" id="KW-0456">Lyase</keyword>